<evidence type="ECO:0000256" key="1">
    <source>
        <dbReference type="SAM" id="Coils"/>
    </source>
</evidence>
<protein>
    <submittedName>
        <fullName evidence="3">Tape measure protein</fullName>
    </submittedName>
</protein>
<proteinExistence type="predicted"/>
<accession>A0A217EQL0</accession>
<reference evidence="3 4" key="1">
    <citation type="journal article" date="2017" name="Viruses">
        <title>Characterization of Bacillus subtilis Viruses vB_BsuM-Goe2 and vB_BsuM-Goe3.</title>
        <authorList>
            <person name="Willms I.M."/>
            <person name="Hoppert M."/>
            <person name="Hertel R."/>
        </authorList>
    </citation>
    <scope>NUCLEOTIDE SEQUENCE [LARGE SCALE GENOMIC DNA]</scope>
</reference>
<organism evidence="3 4">
    <name type="scientific">Bacillus phage vB_BsuM-Goe2</name>
    <dbReference type="NCBI Taxonomy" id="1933062"/>
    <lineage>
        <taxon>Viruses</taxon>
        <taxon>Duplodnaviria</taxon>
        <taxon>Heunggongvirae</taxon>
        <taxon>Uroviricota</taxon>
        <taxon>Caudoviricetes</taxon>
        <taxon>Herelleviridae</taxon>
        <taxon>Spounavirinae</taxon>
        <taxon>Okubovirus</taxon>
        <taxon>Okubovirus camphawk</taxon>
    </lineage>
</organism>
<evidence type="ECO:0000256" key="2">
    <source>
        <dbReference type="SAM" id="MobiDB-lite"/>
    </source>
</evidence>
<feature type="region of interest" description="Disordered" evidence="2">
    <location>
        <begin position="762"/>
        <end position="812"/>
    </location>
</feature>
<sequence length="894" mass="95297">MASSNRDVRLSMSMDTSDAIRSLREFERQTEKLGSLADQGEKLQNGFLSRRQVQTYRGIMSEMAGVYTRYKDQLSQIDKKYEDLQKTEEVRKLRELENNLKRRQQLYSQATGNNRWGDQASPKVQQYHKDQLASAQQQLNAYQGDSTLKQILQEIKDTEASRSAMTAAVENLSAQNDRAQTYASRINSMYEQDPQSRRYANAAVRTLSATGAITSLGGYVGYTMSGIDKLREQERLSQNVTQRMDAYYGTPIADSEQREAIQSMGESYGYNTAEVAQAQQSQLDGGSQGSIEKFNSDTDSLLKTSRSLALDPTSMAQNTSMLRKMGAMDEGDMQKFANLLAGAISKTGTSGREEEMLQATTSLLQSVSQGQAKLSSQDMDNVVGIQTAMGEAVPELTGDRGAALLSTIDANIKNGDSSLDLLMGKGTEFVGLSGMTKLEELKEQGISNPENLQRILNNADTMFNGNEDMIKLSLKEKLGLQINEYNALKKGGFIDRIKKGDMPTSKELKDAGLDNLSKKWDKYDSSETGRLNSLDSQGENLQADHAKAADEVAKDSRGLWHSLPDWMQHGLLPAAGIGGAGLAIAKGGVLMRGATGALQRVFGRNIGSGGAGGTGAGAGAGGSMASTLRGWFGSASGAADDVTTGTSSALRGTANYADDLARFSGGSLDTFLKGASKKLPYVGGLLTVGLDRAENPDNDWGRSLAKGVGSVVGGLLGGAGAVALGIGSGGAGLLATGAMAAGGGAAGEATGDWLYSLFNGEEDSKKGKDKDSSKESEQSLSKDSKETPLSSADPNITNTSTSGTNADPSEKDLSVSKMYIDDKDLSAMFANSSTPGLNGKDLNVNINVNGAIDGMDKDNQDQVNESIKDWFKKSITTNMFGSSGLNLANDQYRA</sequence>
<dbReference type="EMBL" id="KY368639">
    <property type="protein sequence ID" value="APZ82323.1"/>
    <property type="molecule type" value="Genomic_DNA"/>
</dbReference>
<evidence type="ECO:0000313" key="3">
    <source>
        <dbReference type="EMBL" id="APZ82323.1"/>
    </source>
</evidence>
<feature type="compositionally biased region" description="Basic and acidic residues" evidence="2">
    <location>
        <begin position="762"/>
        <end position="786"/>
    </location>
</feature>
<name>A0A217EQL0_9CAUD</name>
<evidence type="ECO:0000313" key="4">
    <source>
        <dbReference type="Proteomes" id="UP000224660"/>
    </source>
</evidence>
<feature type="coiled-coil region" evidence="1">
    <location>
        <begin position="67"/>
        <end position="113"/>
    </location>
</feature>
<dbReference type="Proteomes" id="UP000224660">
    <property type="component" value="Segment"/>
</dbReference>
<keyword evidence="1" id="KW-0175">Coiled coil</keyword>
<gene>
    <name evidence="3" type="ORF">Goe2_c08700</name>
</gene>
<feature type="compositionally biased region" description="Polar residues" evidence="2">
    <location>
        <begin position="787"/>
        <end position="807"/>
    </location>
</feature>